<dbReference type="Pfam" id="PF00436">
    <property type="entry name" value="SSB"/>
    <property type="match status" value="1"/>
</dbReference>
<dbReference type="InterPro" id="IPR012340">
    <property type="entry name" value="NA-bd_OB-fold"/>
</dbReference>
<dbReference type="Proteomes" id="UP000255082">
    <property type="component" value="Unassembled WGS sequence"/>
</dbReference>
<dbReference type="CDD" id="cd04496">
    <property type="entry name" value="SSB_OBF"/>
    <property type="match status" value="1"/>
</dbReference>
<evidence type="ECO:0000313" key="4">
    <source>
        <dbReference type="Proteomes" id="UP000255082"/>
    </source>
</evidence>
<evidence type="ECO:0000256" key="2">
    <source>
        <dbReference type="PROSITE-ProRule" id="PRU00252"/>
    </source>
</evidence>
<dbReference type="AlphaFoldDB" id="A0A378X342"/>
<dbReference type="RefSeq" id="WP_128145400.1">
    <property type="nucleotide sequence ID" value="NZ_UGRU01000001.1"/>
</dbReference>
<gene>
    <name evidence="3" type="primary">ssb_2</name>
    <name evidence="3" type="ORF">NCTC13184_05690</name>
</gene>
<evidence type="ECO:0000256" key="1">
    <source>
        <dbReference type="ARBA" id="ARBA00023125"/>
    </source>
</evidence>
<evidence type="ECO:0000313" key="3">
    <source>
        <dbReference type="EMBL" id="SUA47154.1"/>
    </source>
</evidence>
<dbReference type="OrthoDB" id="9809878at2"/>
<dbReference type="PROSITE" id="PS50935">
    <property type="entry name" value="SSB"/>
    <property type="match status" value="1"/>
</dbReference>
<dbReference type="Gene3D" id="2.40.50.140">
    <property type="entry name" value="Nucleic acid-binding proteins"/>
    <property type="match status" value="1"/>
</dbReference>
<dbReference type="InterPro" id="IPR000424">
    <property type="entry name" value="Primosome_PriB/ssb"/>
</dbReference>
<keyword evidence="1 2" id="KW-0238">DNA-binding</keyword>
<proteinExistence type="predicted"/>
<accession>A0A378X342</accession>
<reference evidence="3 4" key="1">
    <citation type="submission" date="2018-06" db="EMBL/GenBank/DDBJ databases">
        <authorList>
            <consortium name="Pathogen Informatics"/>
            <person name="Doyle S."/>
        </authorList>
    </citation>
    <scope>NUCLEOTIDE SEQUENCE [LARGE SCALE GENOMIC DNA]</scope>
    <source>
        <strain evidence="3 4">NCTC13184</strain>
    </source>
</reference>
<sequence>MYEANTAVIGTVVTHPVRRSLPGGEQVISFRMASNARRFDRDTGGWVDSGTLFLTVTCWRRLVEGVDASIRRGDPIIAYGQLRTNEYRTREGVQRHDLEMRAAALGPDLGRCAAPVMRRAARGTRGRTYTLSRRGRRGATGAAGRVRPRHGRGIDYRRAGLRGGRRRRMTTVTSAPLARSSVSTHWFRHR</sequence>
<name>A0A378X342_9NOCA</name>
<organism evidence="3 4">
    <name type="scientific">Nocardia africana</name>
    <dbReference type="NCBI Taxonomy" id="134964"/>
    <lineage>
        <taxon>Bacteria</taxon>
        <taxon>Bacillati</taxon>
        <taxon>Actinomycetota</taxon>
        <taxon>Actinomycetes</taxon>
        <taxon>Mycobacteriales</taxon>
        <taxon>Nocardiaceae</taxon>
        <taxon>Nocardia</taxon>
    </lineage>
</organism>
<protein>
    <submittedName>
        <fullName evidence="3">Helix-destabilizing protein</fullName>
    </submittedName>
</protein>
<dbReference type="SUPFAM" id="SSF50249">
    <property type="entry name" value="Nucleic acid-binding proteins"/>
    <property type="match status" value="1"/>
</dbReference>
<dbReference type="EMBL" id="UGRU01000001">
    <property type="protein sequence ID" value="SUA47154.1"/>
    <property type="molecule type" value="Genomic_DNA"/>
</dbReference>
<dbReference type="GO" id="GO:0003697">
    <property type="term" value="F:single-stranded DNA binding"/>
    <property type="evidence" value="ECO:0007669"/>
    <property type="project" value="InterPro"/>
</dbReference>